<sequence length="161" mass="18847">MKSNLRFALAVNNEHIFEPQHFGDADKYLLYDYCEGKINFHREISNPAKELQHSIAHGSPEKARLLTSLFRGEEVDVLVSKKFGGNLKRINQYFIPVIISLDSPVEVLEILQKHVRWLTEERRKHVGSFQLFQINQGILKSSVRQDKPVHRKMFFDESERN</sequence>
<dbReference type="Proteomes" id="UP000240621">
    <property type="component" value="Unassembled WGS sequence"/>
</dbReference>
<dbReference type="RefSeq" id="WP_106542786.1">
    <property type="nucleotide sequence ID" value="NZ_BLAU01000001.1"/>
</dbReference>
<evidence type="ECO:0000313" key="2">
    <source>
        <dbReference type="EMBL" id="GET22578.1"/>
    </source>
</evidence>
<evidence type="ECO:0000313" key="4">
    <source>
        <dbReference type="Proteomes" id="UP000240621"/>
    </source>
</evidence>
<protein>
    <submittedName>
        <fullName evidence="3">Putative Fe-Mo cluster-binding NifX family protein</fullName>
    </submittedName>
</protein>
<name>A0A2P8CAI3_9BACT</name>
<dbReference type="EMBL" id="PYGC01000007">
    <property type="protein sequence ID" value="PSK81981.1"/>
    <property type="molecule type" value="Genomic_DNA"/>
</dbReference>
<dbReference type="EMBL" id="BLAU01000001">
    <property type="protein sequence ID" value="GET22578.1"/>
    <property type="molecule type" value="Genomic_DNA"/>
</dbReference>
<evidence type="ECO:0000313" key="3">
    <source>
        <dbReference type="EMBL" id="PSK81981.1"/>
    </source>
</evidence>
<accession>A0A2P8CAI3</accession>
<dbReference type="InterPro" id="IPR003731">
    <property type="entry name" value="Di-Nase_FeMo-co_biosynth"/>
</dbReference>
<evidence type="ECO:0000259" key="1">
    <source>
        <dbReference type="Pfam" id="PF02579"/>
    </source>
</evidence>
<feature type="domain" description="Dinitrogenase iron-molybdenum cofactor biosynthesis" evidence="1">
    <location>
        <begin position="20"/>
        <end position="108"/>
    </location>
</feature>
<organism evidence="3 4">
    <name type="scientific">Prolixibacter denitrificans</name>
    <dbReference type="NCBI Taxonomy" id="1541063"/>
    <lineage>
        <taxon>Bacteria</taxon>
        <taxon>Pseudomonadati</taxon>
        <taxon>Bacteroidota</taxon>
        <taxon>Bacteroidia</taxon>
        <taxon>Marinilabiliales</taxon>
        <taxon>Prolixibacteraceae</taxon>
        <taxon>Prolixibacter</taxon>
    </lineage>
</organism>
<gene>
    <name evidence="3" type="ORF">CLV93_10792</name>
    <name evidence="2" type="ORF">JCM18694_28240</name>
</gene>
<dbReference type="InterPro" id="IPR036105">
    <property type="entry name" value="DiNase_FeMo-co_biosyn_sf"/>
</dbReference>
<reference evidence="2 5" key="2">
    <citation type="submission" date="2019-10" db="EMBL/GenBank/DDBJ databases">
        <title>Prolixibacter strains distinguished by the presence of nitrate reductase genes were adept at nitrate-dependent anaerobic corrosion of metallic iron and carbon steel.</title>
        <authorList>
            <person name="Iino T."/>
            <person name="Shono N."/>
            <person name="Ito K."/>
            <person name="Nakamura R."/>
            <person name="Sueoka K."/>
            <person name="Harayama S."/>
            <person name="Ohkuma M."/>
        </authorList>
    </citation>
    <scope>NUCLEOTIDE SEQUENCE [LARGE SCALE GENOMIC DNA]</scope>
    <source>
        <strain evidence="2 5">MIC1-1</strain>
    </source>
</reference>
<proteinExistence type="predicted"/>
<dbReference type="Gene3D" id="3.30.420.130">
    <property type="entry name" value="Dinitrogenase iron-molybdenum cofactor biosynthesis domain"/>
    <property type="match status" value="1"/>
</dbReference>
<dbReference type="Pfam" id="PF02579">
    <property type="entry name" value="Nitro_FeMo-Co"/>
    <property type="match status" value="1"/>
</dbReference>
<comment type="caution">
    <text evidence="3">The sequence shown here is derived from an EMBL/GenBank/DDBJ whole genome shotgun (WGS) entry which is preliminary data.</text>
</comment>
<dbReference type="Proteomes" id="UP000396862">
    <property type="component" value="Unassembled WGS sequence"/>
</dbReference>
<dbReference type="OrthoDB" id="1120248at2"/>
<dbReference type="SUPFAM" id="SSF53146">
    <property type="entry name" value="Nitrogenase accessory factor-like"/>
    <property type="match status" value="1"/>
</dbReference>
<dbReference type="AlphaFoldDB" id="A0A2P8CAI3"/>
<evidence type="ECO:0000313" key="5">
    <source>
        <dbReference type="Proteomes" id="UP000396862"/>
    </source>
</evidence>
<keyword evidence="5" id="KW-1185">Reference proteome</keyword>
<reference evidence="3 4" key="1">
    <citation type="submission" date="2018-03" db="EMBL/GenBank/DDBJ databases">
        <title>Genomic Encyclopedia of Archaeal and Bacterial Type Strains, Phase II (KMG-II): from individual species to whole genera.</title>
        <authorList>
            <person name="Goeker M."/>
        </authorList>
    </citation>
    <scope>NUCLEOTIDE SEQUENCE [LARGE SCALE GENOMIC DNA]</scope>
    <source>
        <strain evidence="3 4">DSM 27267</strain>
    </source>
</reference>